<organism evidence="2 3">
    <name type="scientific">Planotetraspora kaengkrachanensis</name>
    <dbReference type="NCBI Taxonomy" id="575193"/>
    <lineage>
        <taxon>Bacteria</taxon>
        <taxon>Bacillati</taxon>
        <taxon>Actinomycetota</taxon>
        <taxon>Actinomycetes</taxon>
        <taxon>Streptosporangiales</taxon>
        <taxon>Streptosporangiaceae</taxon>
        <taxon>Planotetraspora</taxon>
    </lineage>
</organism>
<comment type="caution">
    <text evidence="2">The sequence shown here is derived from an EMBL/GenBank/DDBJ whole genome shotgun (WGS) entry which is preliminary data.</text>
</comment>
<feature type="compositionally biased region" description="Polar residues" evidence="1">
    <location>
        <begin position="33"/>
        <end position="42"/>
    </location>
</feature>
<feature type="region of interest" description="Disordered" evidence="1">
    <location>
        <begin position="1"/>
        <end position="60"/>
    </location>
</feature>
<proteinExistence type="predicted"/>
<reference evidence="2 3" key="1">
    <citation type="submission" date="2021-01" db="EMBL/GenBank/DDBJ databases">
        <title>Whole genome shotgun sequence of Planotetraspora kaengkrachanensis NBRC 104272.</title>
        <authorList>
            <person name="Komaki H."/>
            <person name="Tamura T."/>
        </authorList>
    </citation>
    <scope>NUCLEOTIDE SEQUENCE [LARGE SCALE GENOMIC DNA]</scope>
    <source>
        <strain evidence="2 3">NBRC 104272</strain>
    </source>
</reference>
<evidence type="ECO:0000313" key="3">
    <source>
        <dbReference type="Proteomes" id="UP000630097"/>
    </source>
</evidence>
<feature type="compositionally biased region" description="Gly residues" evidence="1">
    <location>
        <begin position="47"/>
        <end position="57"/>
    </location>
</feature>
<gene>
    <name evidence="2" type="ORF">Pka01_44420</name>
</gene>
<evidence type="ECO:0000256" key="1">
    <source>
        <dbReference type="SAM" id="MobiDB-lite"/>
    </source>
</evidence>
<protein>
    <submittedName>
        <fullName evidence="2">Uncharacterized protein</fullName>
    </submittedName>
</protein>
<dbReference type="Proteomes" id="UP000630097">
    <property type="component" value="Unassembled WGS sequence"/>
</dbReference>
<name>A0A8J3PUK2_9ACTN</name>
<sequence length="88" mass="9102">MTSINADVTASHAVNRRELRRASQAPATVEAPTRSTAVQVRSDTGGIVVGNPGGNPGGNIVATARVQSAEDMSQPLLEYAAATPWRSS</sequence>
<dbReference type="EMBL" id="BONV01000019">
    <property type="protein sequence ID" value="GIG81315.1"/>
    <property type="molecule type" value="Genomic_DNA"/>
</dbReference>
<dbReference type="AlphaFoldDB" id="A0A8J3PUK2"/>
<evidence type="ECO:0000313" key="2">
    <source>
        <dbReference type="EMBL" id="GIG81315.1"/>
    </source>
</evidence>
<accession>A0A8J3PUK2</accession>
<keyword evidence="3" id="KW-1185">Reference proteome</keyword>